<dbReference type="CDD" id="cd14490">
    <property type="entry name" value="CBM6-CBM35-CBM36_like_1"/>
    <property type="match status" value="1"/>
</dbReference>
<dbReference type="EMBL" id="BNBO01000050">
    <property type="protein sequence ID" value="GHH81025.1"/>
    <property type="molecule type" value="Genomic_DNA"/>
</dbReference>
<feature type="domain" description="Alpha-1,3-glucanase catalytic" evidence="3">
    <location>
        <begin position="290"/>
        <end position="641"/>
    </location>
</feature>
<dbReference type="InterPro" id="IPR033801">
    <property type="entry name" value="CBM6-CBM35-CBM36-like_1"/>
</dbReference>
<evidence type="ECO:0000313" key="4">
    <source>
        <dbReference type="EMBL" id="GHH81025.1"/>
    </source>
</evidence>
<dbReference type="InterPro" id="IPR012334">
    <property type="entry name" value="Pectin_lyas_fold"/>
</dbReference>
<dbReference type="Proteomes" id="UP000617734">
    <property type="component" value="Unassembled WGS sequence"/>
</dbReference>
<dbReference type="Gene3D" id="2.60.120.260">
    <property type="entry name" value="Galactose-binding domain-like"/>
    <property type="match status" value="1"/>
</dbReference>
<dbReference type="InterPro" id="IPR006626">
    <property type="entry name" value="PbH1"/>
</dbReference>
<dbReference type="Pfam" id="PF22815">
    <property type="entry name" value="CatAgl_D1"/>
    <property type="match status" value="1"/>
</dbReference>
<dbReference type="InterPro" id="IPR011050">
    <property type="entry name" value="Pectin_lyase_fold/virulence"/>
</dbReference>
<organism evidence="4 5">
    <name type="scientific">Kitasatospora indigofera</name>
    <dbReference type="NCBI Taxonomy" id="67307"/>
    <lineage>
        <taxon>Bacteria</taxon>
        <taxon>Bacillati</taxon>
        <taxon>Actinomycetota</taxon>
        <taxon>Actinomycetes</taxon>
        <taxon>Kitasatosporales</taxon>
        <taxon>Streptomycetaceae</taxon>
        <taxon>Kitasatospora</taxon>
    </lineage>
</organism>
<protein>
    <submittedName>
        <fullName evidence="4">Mycodextranase</fullName>
    </submittedName>
</protein>
<dbReference type="Pfam" id="PF22816">
    <property type="entry name" value="CatAgl_D2"/>
    <property type="match status" value="1"/>
</dbReference>
<dbReference type="SMART" id="SM00710">
    <property type="entry name" value="PbH1"/>
    <property type="match status" value="7"/>
</dbReference>
<feature type="region of interest" description="Disordered" evidence="1">
    <location>
        <begin position="1"/>
        <end position="23"/>
    </location>
</feature>
<dbReference type="SUPFAM" id="SSF51126">
    <property type="entry name" value="Pectin lyase-like"/>
    <property type="match status" value="1"/>
</dbReference>
<feature type="compositionally biased region" description="Low complexity" evidence="1">
    <location>
        <begin position="1"/>
        <end position="11"/>
    </location>
</feature>
<name>A0A919L156_9ACTN</name>
<dbReference type="Gene3D" id="2.160.20.10">
    <property type="entry name" value="Single-stranded right-handed beta-helix, Pectin lyase-like"/>
    <property type="match status" value="1"/>
</dbReference>
<comment type="caution">
    <text evidence="4">The sequence shown here is derived from an EMBL/GenBank/DDBJ whole genome shotgun (WGS) entry which is preliminary data.</text>
</comment>
<evidence type="ECO:0000313" key="5">
    <source>
        <dbReference type="Proteomes" id="UP000617734"/>
    </source>
</evidence>
<evidence type="ECO:0000259" key="3">
    <source>
        <dbReference type="Pfam" id="PF22816"/>
    </source>
</evidence>
<proteinExistence type="predicted"/>
<reference evidence="4" key="1">
    <citation type="journal article" date="2014" name="Int. J. Syst. Evol. Microbiol.">
        <title>Complete genome sequence of Corynebacterium casei LMG S-19264T (=DSM 44701T), isolated from a smear-ripened cheese.</title>
        <authorList>
            <consortium name="US DOE Joint Genome Institute (JGI-PGF)"/>
            <person name="Walter F."/>
            <person name="Albersmeier A."/>
            <person name="Kalinowski J."/>
            <person name="Ruckert C."/>
        </authorList>
    </citation>
    <scope>NUCLEOTIDE SEQUENCE</scope>
    <source>
        <strain evidence="4">JCM 4646</strain>
    </source>
</reference>
<keyword evidence="5" id="KW-1185">Reference proteome</keyword>
<gene>
    <name evidence="4" type="ORF">GCM10018781_62710</name>
</gene>
<dbReference type="AlphaFoldDB" id="A0A919L156"/>
<accession>A0A919L156</accession>
<sequence>MSRNVTGTGARRTARRTGGNGGAAGAAVAAVTAATVGLGVLMTGPAFAAGAGPAAAGGAQAPVVTRAGLDPSLVAGRGASVGFAEQEAENAATNGSVIGPDRTAYTLPAEASGRKAVKLTPGQYVEFTLPSAANALTVRYSIPDAPGGGGITAPLDVTVNGKNRTTATLTSQYSWLYNQYPFSNDPGAGLLHPDWWITECGCVPAATTPAPEITKPFRPNHFYDEQRLLLGQKYRAGDKVRLTVPAGSNAAWTVIDLVDTELVGLPHVDLAAANVLAFGADPTGRRDSADAIDRAIAFAQRTHLKVYIPPGTYQVNRHIVVDNVTIEGAGSWYTIIKGHQVDLATPAPDGSVHTGVGFYGKDAAAGGSSNVHLSGFAIEGDVRERIDTDQVNGIGGALSDSTIDGLYIHHTKVGLWFDGPMKNLRITRNVIADQIADGLNFHTGVTGSLVQNNFVRNSGDDGLAMWSEKIADANNTFDHNTVQTPVLANGIAIYGGTDNTVSGNLIADPVREGSAIHVGSRFGAEAFTGRLSITDNTTVRAGTYELNWNIGLGAIWFSALDKSIDADIRVTGDNFLDNTYNAIMLVADWPVKDQYSITNVHFKDIKVDGTGTSVVSARAAGSATFENVDARNVGAVGVNNCGTFHFTPAGSEFALNDLGGNDGGGTTGPWLAGWELPNTITCDDRPPVVAPPAPSAW</sequence>
<feature type="domain" description="CBM6/CBM35/CBM36-like 1" evidence="2">
    <location>
        <begin position="83"/>
        <end position="263"/>
    </location>
</feature>
<dbReference type="InterPro" id="IPR055149">
    <property type="entry name" value="Agl_cat_D2"/>
</dbReference>
<evidence type="ECO:0000259" key="2">
    <source>
        <dbReference type="Pfam" id="PF22815"/>
    </source>
</evidence>
<evidence type="ECO:0000256" key="1">
    <source>
        <dbReference type="SAM" id="MobiDB-lite"/>
    </source>
</evidence>
<reference evidence="4" key="2">
    <citation type="submission" date="2020-09" db="EMBL/GenBank/DDBJ databases">
        <authorList>
            <person name="Sun Q."/>
            <person name="Ohkuma M."/>
        </authorList>
    </citation>
    <scope>NUCLEOTIDE SEQUENCE</scope>
    <source>
        <strain evidence="4">JCM 4646</strain>
    </source>
</reference>